<dbReference type="STRING" id="7955.ENSDARP00000139255"/>
<accession>A0A0R4IWF6</accession>
<dbReference type="Bgee" id="ENSDARG00000038271">
    <property type="expression patterns" value="Expressed in mature ovarian follicle and 16 other cell types or tissues"/>
</dbReference>
<dbReference type="SMART" id="SM00409">
    <property type="entry name" value="IG"/>
    <property type="match status" value="1"/>
</dbReference>
<gene>
    <name evidence="7 8" type="ORF">zgc:113293</name>
</gene>
<dbReference type="AlphaFoldDB" id="A0A0R4IWF6"/>
<dbReference type="OrthoDB" id="8741746at2759"/>
<sequence length="271" mass="29863">MHLNTLCFLYLLLGVCGARSDRSELVSVSVGESVTLRTGVSVRINDRVLWRFGSDRADPPIAEILRRSYMLSLHVGALERFQDRLQLDQHSGSLTIHNCTSQHSGLYRLTVSGSRNTFNKSFSLRVYAPLSVPVVRSVSLSSRSAGQKCVLVCLLRNASWATLSFYSSGGVLLSSVTHTNNNSDHSSLSLPLQIQPQEEQTYSCVANNSISTHTTHFNSTDHCHTHTEPSPQYCLLLLLLLIPAAVAVTLLIVCVCRKHRRAETRTAGESV</sequence>
<reference evidence="7" key="5">
    <citation type="submission" date="2025-04" db="UniProtKB">
        <authorList>
            <consortium name="RefSeq"/>
        </authorList>
    </citation>
    <scope>IDENTIFICATION</scope>
    <source>
        <strain evidence="7">Tuebingen</strain>
    </source>
</reference>
<dbReference type="SUPFAM" id="SSF48726">
    <property type="entry name" value="Immunoglobulin"/>
    <property type="match status" value="2"/>
</dbReference>
<feature type="signal peptide" evidence="3">
    <location>
        <begin position="1"/>
        <end position="20"/>
    </location>
</feature>
<dbReference type="InterPro" id="IPR007110">
    <property type="entry name" value="Ig-like_dom"/>
</dbReference>
<name>A0A0R4IWF6_DANRE</name>
<keyword evidence="2" id="KW-1133">Transmembrane helix</keyword>
<dbReference type="Pfam" id="PF07686">
    <property type="entry name" value="V-set"/>
    <property type="match status" value="1"/>
</dbReference>
<keyword evidence="3 7" id="KW-0732">Signal</keyword>
<dbReference type="InterPro" id="IPR013106">
    <property type="entry name" value="Ig_V-set"/>
</dbReference>
<dbReference type="GeneTree" id="ENSGT01050000244806"/>
<keyword evidence="1" id="KW-0393">Immunoglobulin domain</keyword>
<dbReference type="Proteomes" id="UP000000437">
    <property type="component" value="Chromosome 2"/>
</dbReference>
<evidence type="ECO:0000259" key="4">
    <source>
        <dbReference type="PROSITE" id="PS50835"/>
    </source>
</evidence>
<proteinExistence type="predicted"/>
<dbReference type="InterPro" id="IPR013151">
    <property type="entry name" value="Immunoglobulin_dom"/>
</dbReference>
<dbReference type="RefSeq" id="NP_001017894.2">
    <property type="nucleotide sequence ID" value="NM_001017894.2"/>
</dbReference>
<dbReference type="AGR" id="ZFIN:ZDB-GENE-050417-453"/>
<dbReference type="EMBL" id="CABZ01064860">
    <property type="status" value="NOT_ANNOTATED_CDS"/>
    <property type="molecule type" value="Genomic_DNA"/>
</dbReference>
<keyword evidence="6" id="KW-1185">Reference proteome</keyword>
<keyword evidence="2" id="KW-0812">Transmembrane</keyword>
<dbReference type="GeneID" id="550593"/>
<evidence type="ECO:0000313" key="6">
    <source>
        <dbReference type="Proteomes" id="UP000000437"/>
    </source>
</evidence>
<dbReference type="InterPro" id="IPR003599">
    <property type="entry name" value="Ig_sub"/>
</dbReference>
<dbReference type="PANTHER" id="PTHR21063">
    <property type="entry name" value="LFA-3"/>
    <property type="match status" value="1"/>
</dbReference>
<dbReference type="InterPro" id="IPR013783">
    <property type="entry name" value="Ig-like_fold"/>
</dbReference>
<evidence type="ECO:0000256" key="3">
    <source>
        <dbReference type="SAM" id="SignalP"/>
    </source>
</evidence>
<dbReference type="InterPro" id="IPR036179">
    <property type="entry name" value="Ig-like_dom_sf"/>
</dbReference>
<dbReference type="PANTHER" id="PTHR21063:SF4">
    <property type="entry name" value="CD48 ANTIGEN-RELATED"/>
    <property type="match status" value="1"/>
</dbReference>
<dbReference type="ExpressionAtlas" id="A0A0R4IWF6">
    <property type="expression patterns" value="baseline"/>
</dbReference>
<dbReference type="Gene3D" id="2.60.40.10">
    <property type="entry name" value="Immunoglobulins"/>
    <property type="match status" value="2"/>
</dbReference>
<reference evidence="5" key="2">
    <citation type="submission" date="2015-11" db="UniProtKB">
        <authorList>
            <consortium name="Ensembl"/>
        </authorList>
    </citation>
    <scope>IDENTIFICATION</scope>
    <source>
        <strain evidence="5">Tuebingen</strain>
    </source>
</reference>
<feature type="domain" description="Ig-like" evidence="4">
    <location>
        <begin position="133"/>
        <end position="220"/>
    </location>
</feature>
<dbReference type="PaxDb" id="7955-ENSDARP00000091845"/>
<dbReference type="Ensembl" id="ENSDART00000160164.2">
    <property type="protein sequence ID" value="ENSDARP00000139255.1"/>
    <property type="gene ID" value="ENSDARG00000038271.7"/>
</dbReference>
<evidence type="ECO:0000256" key="2">
    <source>
        <dbReference type="SAM" id="Phobius"/>
    </source>
</evidence>
<dbReference type="EMBL" id="CABZ01064859">
    <property type="status" value="NOT_ANNOTATED_CDS"/>
    <property type="molecule type" value="Genomic_DNA"/>
</dbReference>
<dbReference type="KEGG" id="dre:550593"/>
<evidence type="ECO:0000313" key="5">
    <source>
        <dbReference type="Ensembl" id="ENSDARP00000139255"/>
    </source>
</evidence>
<feature type="chain" id="PRO_5035034231" evidence="3 7">
    <location>
        <begin position="21"/>
        <end position="271"/>
    </location>
</feature>
<dbReference type="PROSITE" id="PS50835">
    <property type="entry name" value="IG_LIKE"/>
    <property type="match status" value="1"/>
</dbReference>
<dbReference type="Pfam" id="PF00047">
    <property type="entry name" value="ig"/>
    <property type="match status" value="1"/>
</dbReference>
<dbReference type="ZFIN" id="ZDB-GENE-050417-453">
    <property type="gene designation" value="zgc:113293"/>
</dbReference>
<reference evidence="7" key="4">
    <citation type="journal article" date="2022" name="Int. J. Mol. Sci.">
        <title>Evolutionary and Expression Analysis of MOV10 and MOV10L1 Reveals Their Origin, Duplication and Divergence.</title>
        <authorList>
            <person name="Yang S."/>
            <person name="Zhang X."/>
            <person name="Li X."/>
            <person name="Yin X."/>
            <person name="Teng L."/>
            <person name="Ji G."/>
            <person name="Li H."/>
        </authorList>
    </citation>
    <scope>NUCLEOTIDE SEQUENCE</scope>
    <source>
        <strain evidence="7">Tuebingen</strain>
    </source>
</reference>
<feature type="transmembrane region" description="Helical" evidence="2">
    <location>
        <begin position="235"/>
        <end position="256"/>
    </location>
</feature>
<evidence type="ECO:0000256" key="1">
    <source>
        <dbReference type="ARBA" id="ARBA00023319"/>
    </source>
</evidence>
<evidence type="ECO:0000313" key="7">
    <source>
        <dbReference type="RefSeq" id="NP_001017894.2"/>
    </source>
</evidence>
<protein>
    <submittedName>
        <fullName evidence="7">Uncharacterized protein LOC550593 precursor</fullName>
    </submittedName>
    <submittedName>
        <fullName evidence="5">Zgc:113293</fullName>
    </submittedName>
</protein>
<reference evidence="5 6" key="1">
    <citation type="journal article" date="2013" name="Nature">
        <title>The zebrafish reference genome sequence and its relationship to the human genome.</title>
        <authorList>
            <consortium name="Genome Reference Consortium Zebrafish"/>
            <person name="Howe K."/>
            <person name="Clark M.D."/>
            <person name="Torroja C.F."/>
            <person name="Torrance J."/>
            <person name="Berthelot C."/>
            <person name="Muffato M."/>
            <person name="Collins J.E."/>
            <person name="Humphray S."/>
            <person name="McLaren K."/>
            <person name="Matthews L."/>
            <person name="McLaren S."/>
            <person name="Sealy I."/>
            <person name="Caccamo M."/>
            <person name="Churcher C."/>
            <person name="Scott C."/>
            <person name="Barrett J.C."/>
            <person name="Koch R."/>
            <person name="Rauch G.J."/>
            <person name="White S."/>
            <person name="Chow W."/>
            <person name="Kilian B."/>
            <person name="Quintais L.T."/>
            <person name="Guerra-Assuncao J.A."/>
            <person name="Zhou Y."/>
            <person name="Gu Y."/>
            <person name="Yen J."/>
            <person name="Vogel J.H."/>
            <person name="Eyre T."/>
            <person name="Redmond S."/>
            <person name="Banerjee R."/>
            <person name="Chi J."/>
            <person name="Fu B."/>
            <person name="Langley E."/>
            <person name="Maguire S.F."/>
            <person name="Laird G.K."/>
            <person name="Lloyd D."/>
            <person name="Kenyon E."/>
            <person name="Donaldson S."/>
            <person name="Sehra H."/>
            <person name="Almeida-King J."/>
            <person name="Loveland J."/>
            <person name="Trevanion S."/>
            <person name="Jones M."/>
            <person name="Quail M."/>
            <person name="Willey D."/>
            <person name="Hunt A."/>
            <person name="Burton J."/>
            <person name="Sims S."/>
            <person name="McLay K."/>
            <person name="Plumb B."/>
            <person name="Davis J."/>
            <person name="Clee C."/>
            <person name="Oliver K."/>
            <person name="Clark R."/>
            <person name="Riddle C."/>
            <person name="Elliot D."/>
            <person name="Eliott D."/>
            <person name="Threadgold G."/>
            <person name="Harden G."/>
            <person name="Ware D."/>
            <person name="Begum S."/>
            <person name="Mortimore B."/>
            <person name="Mortimer B."/>
            <person name="Kerry G."/>
            <person name="Heath P."/>
            <person name="Phillimore B."/>
            <person name="Tracey A."/>
            <person name="Corby N."/>
            <person name="Dunn M."/>
            <person name="Johnson C."/>
            <person name="Wood J."/>
            <person name="Clark S."/>
            <person name="Pelan S."/>
            <person name="Griffiths G."/>
            <person name="Smith M."/>
            <person name="Glithero R."/>
            <person name="Howden P."/>
            <person name="Barker N."/>
            <person name="Lloyd C."/>
            <person name="Stevens C."/>
            <person name="Harley J."/>
            <person name="Holt K."/>
            <person name="Panagiotidis G."/>
            <person name="Lovell J."/>
            <person name="Beasley H."/>
            <person name="Henderson C."/>
            <person name="Gordon D."/>
            <person name="Auger K."/>
            <person name="Wright D."/>
            <person name="Collins J."/>
            <person name="Raisen C."/>
            <person name="Dyer L."/>
            <person name="Leung K."/>
            <person name="Robertson L."/>
            <person name="Ambridge K."/>
            <person name="Leongamornlert D."/>
            <person name="McGuire S."/>
            <person name="Gilderthorp R."/>
            <person name="Griffiths C."/>
            <person name="Manthravadi D."/>
            <person name="Nichol S."/>
            <person name="Barker G."/>
            <person name="Whitehead S."/>
            <person name="Kay M."/>
            <person name="Brown J."/>
            <person name="Murnane C."/>
            <person name="Gray E."/>
            <person name="Humphries M."/>
            <person name="Sycamore N."/>
            <person name="Barker D."/>
            <person name="Saunders D."/>
            <person name="Wallis J."/>
            <person name="Babbage A."/>
            <person name="Hammond S."/>
            <person name="Mashreghi-Mohammadi M."/>
            <person name="Barr L."/>
            <person name="Martin S."/>
            <person name="Wray P."/>
            <person name="Ellington A."/>
            <person name="Matthews N."/>
            <person name="Ellwood M."/>
            <person name="Woodmansey R."/>
            <person name="Clark G."/>
            <person name="Cooper J."/>
            <person name="Cooper J."/>
            <person name="Tromans A."/>
            <person name="Grafham D."/>
            <person name="Skuce C."/>
            <person name="Pandian R."/>
            <person name="Andrews R."/>
            <person name="Harrison E."/>
            <person name="Kimberley A."/>
            <person name="Garnett J."/>
            <person name="Fosker N."/>
            <person name="Hall R."/>
            <person name="Garner P."/>
            <person name="Kelly D."/>
            <person name="Bird C."/>
            <person name="Palmer S."/>
            <person name="Gehring I."/>
            <person name="Berger A."/>
            <person name="Dooley C.M."/>
            <person name="Ersan-Urun Z."/>
            <person name="Eser C."/>
            <person name="Geiger H."/>
            <person name="Geisler M."/>
            <person name="Karotki L."/>
            <person name="Kirn A."/>
            <person name="Konantz J."/>
            <person name="Konantz M."/>
            <person name="Oberlander M."/>
            <person name="Rudolph-Geiger S."/>
            <person name="Teucke M."/>
            <person name="Lanz C."/>
            <person name="Raddatz G."/>
            <person name="Osoegawa K."/>
            <person name="Zhu B."/>
            <person name="Rapp A."/>
            <person name="Widaa S."/>
            <person name="Langford C."/>
            <person name="Yang F."/>
            <person name="Schuster S.C."/>
            <person name="Carter N.P."/>
            <person name="Harrow J."/>
            <person name="Ning Z."/>
            <person name="Herrero J."/>
            <person name="Searle S.M."/>
            <person name="Enright A."/>
            <person name="Geisler R."/>
            <person name="Plasterk R.H."/>
            <person name="Lee C."/>
            <person name="Westerfield M."/>
            <person name="de Jong P.J."/>
            <person name="Zon L.I."/>
            <person name="Postlethwait J.H."/>
            <person name="Nusslein-Volhard C."/>
            <person name="Hubbard T.J."/>
            <person name="Roest Crollius H."/>
            <person name="Rogers J."/>
            <person name="Stemple D.L."/>
        </authorList>
    </citation>
    <scope>NUCLEOTIDE SEQUENCE [LARGE SCALE GENOMIC DNA]</scope>
    <source>
        <strain evidence="5">Tuebingen</strain>
    </source>
</reference>
<keyword evidence="2" id="KW-0472">Membrane</keyword>
<evidence type="ECO:0000313" key="8">
    <source>
        <dbReference type="ZFIN" id="ZDB-GENE-050417-453"/>
    </source>
</evidence>
<organism evidence="5">
    <name type="scientific">Danio rerio</name>
    <name type="common">Zebrafish</name>
    <name type="synonym">Brachydanio rerio</name>
    <dbReference type="NCBI Taxonomy" id="7955"/>
    <lineage>
        <taxon>Eukaryota</taxon>
        <taxon>Metazoa</taxon>
        <taxon>Chordata</taxon>
        <taxon>Craniata</taxon>
        <taxon>Vertebrata</taxon>
        <taxon>Euteleostomi</taxon>
        <taxon>Actinopterygii</taxon>
        <taxon>Neopterygii</taxon>
        <taxon>Teleostei</taxon>
        <taxon>Ostariophysi</taxon>
        <taxon>Cypriniformes</taxon>
        <taxon>Danionidae</taxon>
        <taxon>Danioninae</taxon>
        <taxon>Danio</taxon>
    </lineage>
</organism>
<accession>A0A8M1N5G4</accession>
<reference evidence="7" key="3">
    <citation type="journal article" date="2016" name="BMC Genomics">
        <title>Gene evolution and gene expression after whole genome duplication in fish: the PhyloFish database.</title>
        <authorList>
            <person name="Pasquier J."/>
            <person name="Cabau C."/>
            <person name="Nguyen T."/>
            <person name="Jouanno E."/>
            <person name="Severac D."/>
            <person name="Braasch I."/>
            <person name="Journot L."/>
            <person name="Pontarotti P."/>
            <person name="Klopp C."/>
            <person name="Postlethwait J.H."/>
            <person name="Guiguen Y."/>
            <person name="Bobe J."/>
        </authorList>
    </citation>
    <scope>NUCLEOTIDE SEQUENCE</scope>
    <source>
        <strain evidence="7">Tuebingen</strain>
    </source>
</reference>